<protein>
    <submittedName>
        <fullName evidence="2">Uncharacterized protein</fullName>
    </submittedName>
</protein>
<proteinExistence type="predicted"/>
<accession>A0A5C6E6J4</accession>
<gene>
    <name evidence="2" type="ORF">Poly59_61250</name>
</gene>
<name>A0A5C6E6J4_9BACT</name>
<dbReference type="EMBL" id="SJPX01000007">
    <property type="protein sequence ID" value="TWU44562.1"/>
    <property type="molecule type" value="Genomic_DNA"/>
</dbReference>
<evidence type="ECO:0000313" key="2">
    <source>
        <dbReference type="EMBL" id="TWU44562.1"/>
    </source>
</evidence>
<evidence type="ECO:0000313" key="3">
    <source>
        <dbReference type="Proteomes" id="UP000317977"/>
    </source>
</evidence>
<dbReference type="Proteomes" id="UP000317977">
    <property type="component" value="Unassembled WGS sequence"/>
</dbReference>
<comment type="caution">
    <text evidence="2">The sequence shown here is derived from an EMBL/GenBank/DDBJ whole genome shotgun (WGS) entry which is preliminary data.</text>
</comment>
<organism evidence="2 3">
    <name type="scientific">Rubripirellula reticaptiva</name>
    <dbReference type="NCBI Taxonomy" id="2528013"/>
    <lineage>
        <taxon>Bacteria</taxon>
        <taxon>Pseudomonadati</taxon>
        <taxon>Planctomycetota</taxon>
        <taxon>Planctomycetia</taxon>
        <taxon>Pirellulales</taxon>
        <taxon>Pirellulaceae</taxon>
        <taxon>Rubripirellula</taxon>
    </lineage>
</organism>
<sequence>MPVYLPTRSTPNCLPREPTLAKLWRRGNDCPMLDQRPFINADNQHMHRSGGGHVSLKSRQSPPPGDVKRYPTDSLRCPAYFFAQAIASTFDCELVVRLLR</sequence>
<feature type="region of interest" description="Disordered" evidence="1">
    <location>
        <begin position="41"/>
        <end position="69"/>
    </location>
</feature>
<dbReference type="AlphaFoldDB" id="A0A5C6E6J4"/>
<keyword evidence="3" id="KW-1185">Reference proteome</keyword>
<evidence type="ECO:0000256" key="1">
    <source>
        <dbReference type="SAM" id="MobiDB-lite"/>
    </source>
</evidence>
<reference evidence="2 3" key="1">
    <citation type="submission" date="2019-02" db="EMBL/GenBank/DDBJ databases">
        <title>Deep-cultivation of Planctomycetes and their phenomic and genomic characterization uncovers novel biology.</title>
        <authorList>
            <person name="Wiegand S."/>
            <person name="Jogler M."/>
            <person name="Boedeker C."/>
            <person name="Pinto D."/>
            <person name="Vollmers J."/>
            <person name="Rivas-Marin E."/>
            <person name="Kohn T."/>
            <person name="Peeters S.H."/>
            <person name="Heuer A."/>
            <person name="Rast P."/>
            <person name="Oberbeckmann S."/>
            <person name="Bunk B."/>
            <person name="Jeske O."/>
            <person name="Meyerdierks A."/>
            <person name="Storesund J.E."/>
            <person name="Kallscheuer N."/>
            <person name="Luecker S."/>
            <person name="Lage O.M."/>
            <person name="Pohl T."/>
            <person name="Merkel B.J."/>
            <person name="Hornburger P."/>
            <person name="Mueller R.-W."/>
            <person name="Bruemmer F."/>
            <person name="Labrenz M."/>
            <person name="Spormann A.M."/>
            <person name="Op Den Camp H."/>
            <person name="Overmann J."/>
            <person name="Amann R."/>
            <person name="Jetten M.S.M."/>
            <person name="Mascher T."/>
            <person name="Medema M.H."/>
            <person name="Devos D.P."/>
            <person name="Kaster A.-K."/>
            <person name="Ovreas L."/>
            <person name="Rohde M."/>
            <person name="Galperin M.Y."/>
            <person name="Jogler C."/>
        </authorList>
    </citation>
    <scope>NUCLEOTIDE SEQUENCE [LARGE SCALE GENOMIC DNA]</scope>
    <source>
        <strain evidence="2 3">Poly59</strain>
    </source>
</reference>